<name>A0A5T2C2C0_CAMCO</name>
<comment type="caution">
    <text evidence="1">The sequence shown here is derived from an EMBL/GenBank/DDBJ whole genome shotgun (WGS) entry which is preliminary data.</text>
</comment>
<evidence type="ECO:0000313" key="1">
    <source>
        <dbReference type="EMBL" id="EAM0028872.1"/>
    </source>
</evidence>
<feature type="non-terminal residue" evidence="1">
    <location>
        <position position="1"/>
    </location>
</feature>
<sequence>LQMLDANENKSKNNKPLEQWVNEKCNGNRKEFLEKHLIPDVDLSLKNFNNFIEERKKIIIDKLKSILNKE</sequence>
<gene>
    <name evidence="1" type="ORF">D1F27_06925</name>
</gene>
<proteinExistence type="predicted"/>
<protein>
    <submittedName>
        <fullName evidence="1">DUF262 domain-containing protein</fullName>
    </submittedName>
</protein>
<accession>A0A5T2C2C0</accession>
<dbReference type="AlphaFoldDB" id="A0A5T2C2C0"/>
<organism evidence="1">
    <name type="scientific">Campylobacter coli</name>
    <dbReference type="NCBI Taxonomy" id="195"/>
    <lineage>
        <taxon>Bacteria</taxon>
        <taxon>Pseudomonadati</taxon>
        <taxon>Campylobacterota</taxon>
        <taxon>Epsilonproteobacteria</taxon>
        <taxon>Campylobacterales</taxon>
        <taxon>Campylobacteraceae</taxon>
        <taxon>Campylobacter</taxon>
    </lineage>
</organism>
<dbReference type="EMBL" id="AACTAL010000028">
    <property type="protein sequence ID" value="EAM0028872.1"/>
    <property type="molecule type" value="Genomic_DNA"/>
</dbReference>
<reference evidence="1" key="1">
    <citation type="submission" date="2018-08" db="EMBL/GenBank/DDBJ databases">
        <authorList>
            <consortium name="NARMS: The National Antimicrobial Resistance Monitoring System"/>
        </authorList>
    </citation>
    <scope>NUCLEOTIDE SEQUENCE</scope>
    <source>
        <strain evidence="1">FSIS11813163</strain>
    </source>
</reference>